<keyword evidence="3" id="KW-1185">Reference proteome</keyword>
<organism evidence="2 3">
    <name type="scientific">Prunus yedoensis var. nudiflora</name>
    <dbReference type="NCBI Taxonomy" id="2094558"/>
    <lineage>
        <taxon>Eukaryota</taxon>
        <taxon>Viridiplantae</taxon>
        <taxon>Streptophyta</taxon>
        <taxon>Embryophyta</taxon>
        <taxon>Tracheophyta</taxon>
        <taxon>Spermatophyta</taxon>
        <taxon>Magnoliopsida</taxon>
        <taxon>eudicotyledons</taxon>
        <taxon>Gunneridae</taxon>
        <taxon>Pentapetalae</taxon>
        <taxon>rosids</taxon>
        <taxon>fabids</taxon>
        <taxon>Rosales</taxon>
        <taxon>Rosaceae</taxon>
        <taxon>Amygdaloideae</taxon>
        <taxon>Amygdaleae</taxon>
        <taxon>Prunus</taxon>
    </lineage>
</organism>
<proteinExistence type="predicted"/>
<dbReference type="AlphaFoldDB" id="A0A314ZWU3"/>
<evidence type="ECO:0000313" key="2">
    <source>
        <dbReference type="EMBL" id="PQQ21421.1"/>
    </source>
</evidence>
<feature type="region of interest" description="Disordered" evidence="1">
    <location>
        <begin position="60"/>
        <end position="94"/>
    </location>
</feature>
<gene>
    <name evidence="2" type="ORF">Pyn_04588</name>
</gene>
<name>A0A314ZWU3_PRUYE</name>
<evidence type="ECO:0000256" key="1">
    <source>
        <dbReference type="SAM" id="MobiDB-lite"/>
    </source>
</evidence>
<dbReference type="Proteomes" id="UP000250321">
    <property type="component" value="Unassembled WGS sequence"/>
</dbReference>
<evidence type="ECO:0000313" key="3">
    <source>
        <dbReference type="Proteomes" id="UP000250321"/>
    </source>
</evidence>
<dbReference type="EMBL" id="PJQY01000010">
    <property type="protein sequence ID" value="PQQ21421.1"/>
    <property type="molecule type" value="Genomic_DNA"/>
</dbReference>
<feature type="region of interest" description="Disordered" evidence="1">
    <location>
        <begin position="1"/>
        <end position="24"/>
    </location>
</feature>
<comment type="caution">
    <text evidence="2">The sequence shown here is derived from an EMBL/GenBank/DDBJ whole genome shotgun (WGS) entry which is preliminary data.</text>
</comment>
<reference evidence="2 3" key="1">
    <citation type="submission" date="2018-02" db="EMBL/GenBank/DDBJ databases">
        <title>Draft genome of wild Prunus yedoensis var. nudiflora.</title>
        <authorList>
            <person name="Baek S."/>
            <person name="Kim J.-H."/>
            <person name="Choi K."/>
            <person name="Kim G.-B."/>
            <person name="Cho A."/>
            <person name="Jang H."/>
            <person name="Shin C.-H."/>
            <person name="Yu H.-J."/>
            <person name="Mun J.-H."/>
        </authorList>
    </citation>
    <scope>NUCLEOTIDE SEQUENCE [LARGE SCALE GENOMIC DNA]</scope>
    <source>
        <strain evidence="3">cv. Jeju island</strain>
        <tissue evidence="2">Leaf</tissue>
    </source>
</reference>
<protein>
    <submittedName>
        <fullName evidence="2">Uncharacterized protein</fullName>
    </submittedName>
</protein>
<accession>A0A314ZWU3</accession>
<sequence length="94" mass="10808">MKEREGSDSSNFPKPQSNPALDTQSISRTKLQMLIMNHVVFWLTIDAWKEEGIQDVARRNPRRCKKESKALQEGAMGRRRRSLEQAAALGDWSH</sequence>
<feature type="compositionally biased region" description="Polar residues" evidence="1">
    <location>
        <begin position="8"/>
        <end position="24"/>
    </location>
</feature>